<feature type="binding site" evidence="8">
    <location>
        <begin position="153"/>
        <end position="156"/>
    </location>
    <ligand>
        <name>ATP</name>
        <dbReference type="ChEBI" id="CHEBI:30616"/>
    </ligand>
</feature>
<dbReference type="GO" id="GO:0005524">
    <property type="term" value="F:ATP binding"/>
    <property type="evidence" value="ECO:0007669"/>
    <property type="project" value="UniProtKB-KW"/>
</dbReference>
<evidence type="ECO:0000256" key="4">
    <source>
        <dbReference type="ARBA" id="ARBA00022655"/>
    </source>
</evidence>
<dbReference type="NCBIfam" id="TIGR00125">
    <property type="entry name" value="cyt_tran_rel"/>
    <property type="match status" value="1"/>
</dbReference>
<dbReference type="InterPro" id="IPR003721">
    <property type="entry name" value="Pantoate_ligase"/>
</dbReference>
<dbReference type="RefSeq" id="WP_155610096.1">
    <property type="nucleotide sequence ID" value="NZ_WNZW01000002.1"/>
</dbReference>
<dbReference type="Gene3D" id="3.40.50.620">
    <property type="entry name" value="HUPs"/>
    <property type="match status" value="1"/>
</dbReference>
<reference evidence="9 10" key="1">
    <citation type="submission" date="2019-11" db="EMBL/GenBank/DDBJ databases">
        <title>Draft genome sequences of five Paenibacillus species of dairy origin.</title>
        <authorList>
            <person name="Olajide A.M."/>
            <person name="Chen S."/>
            <person name="Lapointe G."/>
        </authorList>
    </citation>
    <scope>NUCLEOTIDE SEQUENCE [LARGE SCALE GENOMIC DNA]</scope>
    <source>
        <strain evidence="9 10">12CR55</strain>
    </source>
</reference>
<evidence type="ECO:0000256" key="2">
    <source>
        <dbReference type="ARBA" id="ARBA00009256"/>
    </source>
</evidence>
<dbReference type="Gene3D" id="3.30.1300.10">
    <property type="entry name" value="Pantoate-beta-alanine ligase, C-terminal domain"/>
    <property type="match status" value="1"/>
</dbReference>
<evidence type="ECO:0000256" key="7">
    <source>
        <dbReference type="ARBA" id="ARBA00048258"/>
    </source>
</evidence>
<protein>
    <recommendedName>
        <fullName evidence="8">Pantothenate synthetase</fullName>
        <shortName evidence="8">PS</shortName>
        <ecNumber evidence="8">6.3.2.1</ecNumber>
    </recommendedName>
    <alternativeName>
        <fullName evidence="8">Pantoate--beta-alanine ligase</fullName>
    </alternativeName>
    <alternativeName>
        <fullName evidence="8">Pantoate-activating enzyme</fullName>
    </alternativeName>
</protein>
<feature type="binding site" evidence="8">
    <location>
        <begin position="36"/>
        <end position="43"/>
    </location>
    <ligand>
        <name>ATP</name>
        <dbReference type="ChEBI" id="CHEBI:30616"/>
    </ligand>
</feature>
<dbReference type="PANTHER" id="PTHR21299">
    <property type="entry name" value="CYTIDYLATE KINASE/PANTOATE-BETA-ALANINE LIGASE"/>
    <property type="match status" value="1"/>
</dbReference>
<dbReference type="GO" id="GO:0005829">
    <property type="term" value="C:cytosol"/>
    <property type="evidence" value="ECO:0007669"/>
    <property type="project" value="TreeGrafter"/>
</dbReference>
<proteinExistence type="inferred from homology"/>
<dbReference type="InterPro" id="IPR042176">
    <property type="entry name" value="Pantoate_ligase_C"/>
</dbReference>
<sequence length="298" mass="33210">MIVLTEIRDVREHLRAERFAAAKEGRELQVGFVPTMGYLHEGHASLLRSARMDNDLVVLSIFVNPLQFGPNEDFDRYPRDRDKDMALAKREGVDIVFLPSVDEMYPQPTKTTVHVAELTDHLCGAARPGHFDGVTTVVSKLLNIVAPDRAYFGQKDAQQVAVITQMVQDLNMDVEIVPCPIVREDDGLALSSRNVYLSPEQRQAALVISRSLRLAEQMAREKESATAEDIVLELVRSIEAEPAAVIDYADIRRFPSLESVPNSMRVKDEDGKLLIAAAVKFGATRLIDNVILTMEGDK</sequence>
<keyword evidence="3 8" id="KW-0436">Ligase</keyword>
<keyword evidence="4 8" id="KW-0566">Pantothenate biosynthesis</keyword>
<comment type="miscellaneous">
    <text evidence="8">The reaction proceeds by a bi uni uni bi ping pong mechanism.</text>
</comment>
<dbReference type="AlphaFoldDB" id="A0A7X3CMZ7"/>
<dbReference type="EC" id="6.3.2.1" evidence="8"/>
<dbReference type="SUPFAM" id="SSF52374">
    <property type="entry name" value="Nucleotidylyl transferase"/>
    <property type="match status" value="1"/>
</dbReference>
<dbReference type="Proteomes" id="UP000447876">
    <property type="component" value="Unassembled WGS sequence"/>
</dbReference>
<dbReference type="UniPathway" id="UPA00028">
    <property type="reaction ID" value="UER00005"/>
</dbReference>
<dbReference type="PANTHER" id="PTHR21299:SF1">
    <property type="entry name" value="PANTOATE--BETA-ALANINE LIGASE"/>
    <property type="match status" value="1"/>
</dbReference>
<dbReference type="GO" id="GO:0004592">
    <property type="term" value="F:pantoate-beta-alanine ligase activity"/>
    <property type="evidence" value="ECO:0007669"/>
    <property type="project" value="UniProtKB-UniRule"/>
</dbReference>
<comment type="catalytic activity">
    <reaction evidence="7 8">
        <text>(R)-pantoate + beta-alanine + ATP = (R)-pantothenate + AMP + diphosphate + H(+)</text>
        <dbReference type="Rhea" id="RHEA:10912"/>
        <dbReference type="ChEBI" id="CHEBI:15378"/>
        <dbReference type="ChEBI" id="CHEBI:15980"/>
        <dbReference type="ChEBI" id="CHEBI:29032"/>
        <dbReference type="ChEBI" id="CHEBI:30616"/>
        <dbReference type="ChEBI" id="CHEBI:33019"/>
        <dbReference type="ChEBI" id="CHEBI:57966"/>
        <dbReference type="ChEBI" id="CHEBI:456215"/>
        <dbReference type="EC" id="6.3.2.1"/>
    </reaction>
</comment>
<evidence type="ECO:0000256" key="1">
    <source>
        <dbReference type="ARBA" id="ARBA00004990"/>
    </source>
</evidence>
<evidence type="ECO:0000313" key="9">
    <source>
        <dbReference type="EMBL" id="MUG44652.1"/>
    </source>
</evidence>
<dbReference type="NCBIfam" id="TIGR00018">
    <property type="entry name" value="panC"/>
    <property type="match status" value="1"/>
</dbReference>
<dbReference type="FunFam" id="3.40.50.620:FF:000013">
    <property type="entry name" value="Pantothenate synthetase"/>
    <property type="match status" value="1"/>
</dbReference>
<evidence type="ECO:0000313" key="10">
    <source>
        <dbReference type="Proteomes" id="UP000447876"/>
    </source>
</evidence>
<comment type="caution">
    <text evidence="9">The sequence shown here is derived from an EMBL/GenBank/DDBJ whole genome shotgun (WGS) entry which is preliminary data.</text>
</comment>
<dbReference type="EMBL" id="WNZW01000002">
    <property type="protein sequence ID" value="MUG44652.1"/>
    <property type="molecule type" value="Genomic_DNA"/>
</dbReference>
<feature type="binding site" evidence="8">
    <location>
        <position position="67"/>
    </location>
    <ligand>
        <name>(R)-pantoate</name>
        <dbReference type="ChEBI" id="CHEBI:15980"/>
    </ligand>
</feature>
<dbReference type="InterPro" id="IPR004821">
    <property type="entry name" value="Cyt_trans-like"/>
</dbReference>
<comment type="function">
    <text evidence="8">Catalyzes the condensation of pantoate with beta-alanine in an ATP-dependent reaction via a pantoyl-adenylate intermediate.</text>
</comment>
<dbReference type="GO" id="GO:0015940">
    <property type="term" value="P:pantothenate biosynthetic process"/>
    <property type="evidence" value="ECO:0007669"/>
    <property type="project" value="UniProtKB-UniRule"/>
</dbReference>
<comment type="similarity">
    <text evidence="2 8">Belongs to the pantothenate synthetase family.</text>
</comment>
<dbReference type="CDD" id="cd00560">
    <property type="entry name" value="PanC"/>
    <property type="match status" value="1"/>
</dbReference>
<dbReference type="HAMAP" id="MF_00158">
    <property type="entry name" value="PanC"/>
    <property type="match status" value="1"/>
</dbReference>
<organism evidence="9 10">
    <name type="scientific">Paenibacillus woosongensis</name>
    <dbReference type="NCBI Taxonomy" id="307580"/>
    <lineage>
        <taxon>Bacteria</taxon>
        <taxon>Bacillati</taxon>
        <taxon>Bacillota</taxon>
        <taxon>Bacilli</taxon>
        <taxon>Bacillales</taxon>
        <taxon>Paenibacillaceae</taxon>
        <taxon>Paenibacillus</taxon>
    </lineage>
</organism>
<dbReference type="InterPro" id="IPR014729">
    <property type="entry name" value="Rossmann-like_a/b/a_fold"/>
</dbReference>
<comment type="subunit">
    <text evidence="8">Homodimer.</text>
</comment>
<feature type="binding site" evidence="8">
    <location>
        <position position="159"/>
    </location>
    <ligand>
        <name>(R)-pantoate</name>
        <dbReference type="ChEBI" id="CHEBI:15980"/>
    </ligand>
</feature>
<keyword evidence="8" id="KW-0963">Cytoplasm</keyword>
<dbReference type="Pfam" id="PF02569">
    <property type="entry name" value="Pantoate_ligase"/>
    <property type="match status" value="1"/>
</dbReference>
<keyword evidence="6 8" id="KW-0067">ATP-binding</keyword>
<evidence type="ECO:0000256" key="5">
    <source>
        <dbReference type="ARBA" id="ARBA00022741"/>
    </source>
</evidence>
<feature type="active site" description="Proton donor" evidence="8">
    <location>
        <position position="43"/>
    </location>
</feature>
<feature type="binding site" evidence="8">
    <location>
        <position position="182"/>
    </location>
    <ligand>
        <name>ATP</name>
        <dbReference type="ChEBI" id="CHEBI:30616"/>
    </ligand>
</feature>
<comment type="pathway">
    <text evidence="1 8">Cofactor biosynthesis; (R)-pantothenate biosynthesis; (R)-pantothenate from (R)-pantoate and beta-alanine: step 1/1.</text>
</comment>
<evidence type="ECO:0000256" key="6">
    <source>
        <dbReference type="ARBA" id="ARBA00022840"/>
    </source>
</evidence>
<accession>A0A7X3CMZ7</accession>
<feature type="binding site" evidence="8">
    <location>
        <begin position="190"/>
        <end position="193"/>
    </location>
    <ligand>
        <name>ATP</name>
        <dbReference type="ChEBI" id="CHEBI:30616"/>
    </ligand>
</feature>
<dbReference type="OrthoDB" id="9773087at2"/>
<feature type="binding site" evidence="8">
    <location>
        <position position="67"/>
    </location>
    <ligand>
        <name>beta-alanine</name>
        <dbReference type="ChEBI" id="CHEBI:57966"/>
    </ligand>
</feature>
<gene>
    <name evidence="8" type="primary">panC</name>
    <name evidence="9" type="ORF">GNP95_06555</name>
</gene>
<keyword evidence="5 8" id="KW-0547">Nucleotide-binding</keyword>
<name>A0A7X3CMZ7_9BACL</name>
<evidence type="ECO:0000256" key="8">
    <source>
        <dbReference type="HAMAP-Rule" id="MF_00158"/>
    </source>
</evidence>
<comment type="subcellular location">
    <subcellularLocation>
        <location evidence="8">Cytoplasm</location>
    </subcellularLocation>
</comment>
<evidence type="ECO:0000256" key="3">
    <source>
        <dbReference type="ARBA" id="ARBA00022598"/>
    </source>
</evidence>